<comment type="caution">
    <text evidence="2">The sequence shown here is derived from an EMBL/GenBank/DDBJ whole genome shotgun (WGS) entry which is preliminary data.</text>
</comment>
<evidence type="ECO:0000313" key="2">
    <source>
        <dbReference type="EMBL" id="CAF1405755.1"/>
    </source>
</evidence>
<proteinExistence type="predicted"/>
<dbReference type="EMBL" id="CAJNOW010004121">
    <property type="protein sequence ID" value="CAF1405755.1"/>
    <property type="molecule type" value="Genomic_DNA"/>
</dbReference>
<dbReference type="AlphaFoldDB" id="A0A815L8J0"/>
<sequence length="409" mass="46922">MDNNEIEQLFTLIGERFYEHIEVQYGKLIEKILRYHDIDSYIILSQVGTHELIDLFEKPNDEDSTSELINLKKEICNISHDSISLKIGTKNKMILLLKSAQNIVKKKRVQLVSQARLNRLDQHRSSSSSSANNSTSDSETSIGKYHASIEESVTQLLTQLKHNIHDIIYTNVSMNDFKIIIEKPNDSIVPVCSIQCICGDRIKLYLKNYRFQLTNFTKHLKKINNKVPFFINNKNQELNDPEVSDQMDTNDQLLRSESNRSINDNNSSKYIHANADANDKSTLSQRQKSQREPDNNEYSGSSAKTTNNLYNGQPPTRIFPAEGETESSISIISSSKPKKQLVNNQQRQITKLPPNYQHFKSLKEPSLNQNNSSQSKKRKFGENEKRIESHSSTKNNKKISELNVSKVEF</sequence>
<accession>A0A815L8J0</accession>
<organism evidence="2 4">
    <name type="scientific">Rotaria magnacalcarata</name>
    <dbReference type="NCBI Taxonomy" id="392030"/>
    <lineage>
        <taxon>Eukaryota</taxon>
        <taxon>Metazoa</taxon>
        <taxon>Spiralia</taxon>
        <taxon>Gnathifera</taxon>
        <taxon>Rotifera</taxon>
        <taxon>Eurotatoria</taxon>
        <taxon>Bdelloidea</taxon>
        <taxon>Philodinida</taxon>
        <taxon>Philodinidae</taxon>
        <taxon>Rotaria</taxon>
    </lineage>
</organism>
<feature type="region of interest" description="Disordered" evidence="1">
    <location>
        <begin position="361"/>
        <end position="409"/>
    </location>
</feature>
<feature type="compositionally biased region" description="Basic and acidic residues" evidence="1">
    <location>
        <begin position="380"/>
        <end position="391"/>
    </location>
</feature>
<dbReference type="OrthoDB" id="10066538at2759"/>
<dbReference type="Proteomes" id="UP000663834">
    <property type="component" value="Unassembled WGS sequence"/>
</dbReference>
<gene>
    <name evidence="3" type="ORF">GIL414_LOCUS34888</name>
    <name evidence="2" type="ORF">KQP761_LOCUS9923</name>
</gene>
<dbReference type="EMBL" id="CAJOBJ010081830">
    <property type="protein sequence ID" value="CAF4504451.1"/>
    <property type="molecule type" value="Genomic_DNA"/>
</dbReference>
<feature type="compositionally biased region" description="Low complexity" evidence="1">
    <location>
        <begin position="125"/>
        <end position="141"/>
    </location>
</feature>
<reference evidence="2" key="1">
    <citation type="submission" date="2021-02" db="EMBL/GenBank/DDBJ databases">
        <authorList>
            <person name="Nowell W R."/>
        </authorList>
    </citation>
    <scope>NUCLEOTIDE SEQUENCE</scope>
</reference>
<feature type="compositionally biased region" description="Polar residues" evidence="1">
    <location>
        <begin position="296"/>
        <end position="314"/>
    </location>
</feature>
<dbReference type="Proteomes" id="UP000681720">
    <property type="component" value="Unassembled WGS sequence"/>
</dbReference>
<name>A0A815L8J0_9BILA</name>
<feature type="region of interest" description="Disordered" evidence="1">
    <location>
        <begin position="120"/>
        <end position="141"/>
    </location>
</feature>
<feature type="region of interest" description="Disordered" evidence="1">
    <location>
        <begin position="255"/>
        <end position="324"/>
    </location>
</feature>
<protein>
    <submittedName>
        <fullName evidence="2">Uncharacterized protein</fullName>
    </submittedName>
</protein>
<evidence type="ECO:0000313" key="4">
    <source>
        <dbReference type="Proteomes" id="UP000663834"/>
    </source>
</evidence>
<feature type="compositionally biased region" description="Polar residues" evidence="1">
    <location>
        <begin position="255"/>
        <end position="269"/>
    </location>
</feature>
<evidence type="ECO:0000256" key="1">
    <source>
        <dbReference type="SAM" id="MobiDB-lite"/>
    </source>
</evidence>
<evidence type="ECO:0000313" key="3">
    <source>
        <dbReference type="EMBL" id="CAF4504451.1"/>
    </source>
</evidence>